<reference evidence="2 3" key="1">
    <citation type="submission" date="2022-11" db="EMBL/GenBank/DDBJ databases">
        <title>The characterization of three novel Bacteroidetes species and genomic analysis of their roles in tidal elemental geochemical cycles.</title>
        <authorList>
            <person name="Ma K.-J."/>
        </authorList>
    </citation>
    <scope>NUCLEOTIDE SEQUENCE [LARGE SCALE GENOMIC DNA]</scope>
    <source>
        <strain evidence="2 3">M82</strain>
    </source>
</reference>
<organism evidence="2 3">
    <name type="scientific">Pontibacter anaerobius</name>
    <dbReference type="NCBI Taxonomy" id="2993940"/>
    <lineage>
        <taxon>Bacteria</taxon>
        <taxon>Pseudomonadati</taxon>
        <taxon>Bacteroidota</taxon>
        <taxon>Cytophagia</taxon>
        <taxon>Cytophagales</taxon>
        <taxon>Hymenobacteraceae</taxon>
        <taxon>Pontibacter</taxon>
    </lineage>
</organism>
<dbReference type="RefSeq" id="WP_266051180.1">
    <property type="nucleotide sequence ID" value="NZ_JAPFQO010000002.1"/>
</dbReference>
<feature type="signal peptide" evidence="1">
    <location>
        <begin position="1"/>
        <end position="22"/>
    </location>
</feature>
<evidence type="ECO:0000313" key="2">
    <source>
        <dbReference type="EMBL" id="MCX2739123.1"/>
    </source>
</evidence>
<gene>
    <name evidence="2" type="ORF">OO017_04125</name>
</gene>
<sequence>MRTKNYILYLILFLSVNFLVSCDDDDDDKDPEPSKTELITSGEWKGDKVLLNNIDVAAIPNIGENATTFQTLRLTFKEDKTYTAIFQAQGDEQSFGGNWEFNADETKVTLDTLGELDIKTLTQDNLDLTTIISTDNINLIGEILGIDPKLIAVFTGGNPVEAEMRFVK</sequence>
<protein>
    <submittedName>
        <fullName evidence="2">DUF5004 domain-containing protein</fullName>
    </submittedName>
</protein>
<feature type="chain" id="PRO_5047490886" evidence="1">
    <location>
        <begin position="23"/>
        <end position="168"/>
    </location>
</feature>
<comment type="caution">
    <text evidence="2">The sequence shown here is derived from an EMBL/GenBank/DDBJ whole genome shotgun (WGS) entry which is preliminary data.</text>
</comment>
<evidence type="ECO:0000256" key="1">
    <source>
        <dbReference type="SAM" id="SignalP"/>
    </source>
</evidence>
<evidence type="ECO:0000313" key="3">
    <source>
        <dbReference type="Proteomes" id="UP001207228"/>
    </source>
</evidence>
<proteinExistence type="predicted"/>
<keyword evidence="1" id="KW-0732">Signal</keyword>
<dbReference type="Proteomes" id="UP001207228">
    <property type="component" value="Unassembled WGS sequence"/>
</dbReference>
<name>A0ABT3RCI8_9BACT</name>
<accession>A0ABT3RCI8</accession>
<dbReference type="EMBL" id="JAPFQO010000002">
    <property type="protein sequence ID" value="MCX2739123.1"/>
    <property type="molecule type" value="Genomic_DNA"/>
</dbReference>
<keyword evidence="3" id="KW-1185">Reference proteome</keyword>
<dbReference type="PROSITE" id="PS51257">
    <property type="entry name" value="PROKAR_LIPOPROTEIN"/>
    <property type="match status" value="1"/>
</dbReference>